<dbReference type="InterPro" id="IPR016064">
    <property type="entry name" value="NAD/diacylglycerol_kinase_sf"/>
</dbReference>
<evidence type="ECO:0000256" key="4">
    <source>
        <dbReference type="ARBA" id="ARBA00022741"/>
    </source>
</evidence>
<proteinExistence type="inferred from homology"/>
<dbReference type="InterPro" id="IPR045540">
    <property type="entry name" value="YegS/DAGK_C"/>
</dbReference>
<keyword evidence="7" id="KW-0443">Lipid metabolism</keyword>
<dbReference type="PANTHER" id="PTHR12358:SF106">
    <property type="entry name" value="LIPID KINASE YEGS"/>
    <property type="match status" value="1"/>
</dbReference>
<gene>
    <name evidence="10" type="ORF">GCM10025869_10730</name>
</gene>
<dbReference type="Gene3D" id="2.60.200.40">
    <property type="match status" value="1"/>
</dbReference>
<dbReference type="Pfam" id="PF00781">
    <property type="entry name" value="DAGK_cat"/>
    <property type="match status" value="1"/>
</dbReference>
<keyword evidence="8" id="KW-1208">Phospholipid metabolism</keyword>
<comment type="cofactor">
    <cofactor evidence="1">
        <name>Mg(2+)</name>
        <dbReference type="ChEBI" id="CHEBI:18420"/>
    </cofactor>
</comment>
<dbReference type="Proteomes" id="UP001157069">
    <property type="component" value="Unassembled WGS sequence"/>
</dbReference>
<dbReference type="Gene3D" id="3.40.50.10330">
    <property type="entry name" value="Probable inorganic polyphosphate/atp-NAD kinase, domain 1"/>
    <property type="match status" value="1"/>
</dbReference>
<dbReference type="InterPro" id="IPR001206">
    <property type="entry name" value="Diacylglycerol_kinase_cat_dom"/>
</dbReference>
<evidence type="ECO:0000313" key="10">
    <source>
        <dbReference type="EMBL" id="GMA90544.1"/>
    </source>
</evidence>
<evidence type="ECO:0000256" key="7">
    <source>
        <dbReference type="ARBA" id="ARBA00023209"/>
    </source>
</evidence>
<evidence type="ECO:0000256" key="8">
    <source>
        <dbReference type="ARBA" id="ARBA00023264"/>
    </source>
</evidence>
<organism evidence="10 11">
    <name type="scientific">Homoserinibacter gongjuensis</name>
    <dbReference type="NCBI Taxonomy" id="1162968"/>
    <lineage>
        <taxon>Bacteria</taxon>
        <taxon>Bacillati</taxon>
        <taxon>Actinomycetota</taxon>
        <taxon>Actinomycetes</taxon>
        <taxon>Micrococcales</taxon>
        <taxon>Microbacteriaceae</taxon>
        <taxon>Homoserinibacter</taxon>
    </lineage>
</organism>
<accession>A0ABQ6JTX3</accession>
<dbReference type="RefSeq" id="WP_284298369.1">
    <property type="nucleotide sequence ID" value="NZ_BSVA01000001.1"/>
</dbReference>
<dbReference type="GO" id="GO:0016301">
    <property type="term" value="F:kinase activity"/>
    <property type="evidence" value="ECO:0007669"/>
    <property type="project" value="UniProtKB-KW"/>
</dbReference>
<protein>
    <submittedName>
        <fullName evidence="10">Sphingosine kinase</fullName>
    </submittedName>
</protein>
<evidence type="ECO:0000256" key="3">
    <source>
        <dbReference type="ARBA" id="ARBA00022679"/>
    </source>
</evidence>
<dbReference type="PROSITE" id="PS50146">
    <property type="entry name" value="DAGK"/>
    <property type="match status" value="1"/>
</dbReference>
<reference evidence="11" key="1">
    <citation type="journal article" date="2019" name="Int. J. Syst. Evol. Microbiol.">
        <title>The Global Catalogue of Microorganisms (GCM) 10K type strain sequencing project: providing services to taxonomists for standard genome sequencing and annotation.</title>
        <authorList>
            <consortium name="The Broad Institute Genomics Platform"/>
            <consortium name="The Broad Institute Genome Sequencing Center for Infectious Disease"/>
            <person name="Wu L."/>
            <person name="Ma J."/>
        </authorList>
    </citation>
    <scope>NUCLEOTIDE SEQUENCE [LARGE SCALE GENOMIC DNA]</scope>
    <source>
        <strain evidence="11">NBRC 108755</strain>
    </source>
</reference>
<dbReference type="EMBL" id="BSVA01000001">
    <property type="protein sequence ID" value="GMA90544.1"/>
    <property type="molecule type" value="Genomic_DNA"/>
</dbReference>
<evidence type="ECO:0000256" key="1">
    <source>
        <dbReference type="ARBA" id="ARBA00001946"/>
    </source>
</evidence>
<keyword evidence="5 10" id="KW-0418">Kinase</keyword>
<keyword evidence="7" id="KW-0594">Phospholipid biosynthesis</keyword>
<keyword evidence="4" id="KW-0547">Nucleotide-binding</keyword>
<comment type="caution">
    <text evidence="10">The sequence shown here is derived from an EMBL/GenBank/DDBJ whole genome shotgun (WGS) entry which is preliminary data.</text>
</comment>
<evidence type="ECO:0000256" key="5">
    <source>
        <dbReference type="ARBA" id="ARBA00022777"/>
    </source>
</evidence>
<feature type="domain" description="DAGKc" evidence="9">
    <location>
        <begin position="9"/>
        <end position="141"/>
    </location>
</feature>
<keyword evidence="11" id="KW-1185">Reference proteome</keyword>
<comment type="similarity">
    <text evidence="2">Belongs to the diacylglycerol/lipid kinase family.</text>
</comment>
<evidence type="ECO:0000259" key="9">
    <source>
        <dbReference type="PROSITE" id="PS50146"/>
    </source>
</evidence>
<evidence type="ECO:0000313" key="11">
    <source>
        <dbReference type="Proteomes" id="UP001157069"/>
    </source>
</evidence>
<keyword evidence="7" id="KW-0444">Lipid biosynthesis</keyword>
<keyword evidence="3" id="KW-0808">Transferase</keyword>
<keyword evidence="6" id="KW-0067">ATP-binding</keyword>
<name>A0ABQ6JTX3_9MICO</name>
<dbReference type="InterPro" id="IPR050187">
    <property type="entry name" value="Lipid_Phosphate_FormReg"/>
</dbReference>
<evidence type="ECO:0000256" key="6">
    <source>
        <dbReference type="ARBA" id="ARBA00022840"/>
    </source>
</evidence>
<dbReference type="SUPFAM" id="SSF111331">
    <property type="entry name" value="NAD kinase/diacylglycerol kinase-like"/>
    <property type="match status" value="1"/>
</dbReference>
<dbReference type="Pfam" id="PF19279">
    <property type="entry name" value="YegS_C"/>
    <property type="match status" value="1"/>
</dbReference>
<sequence>MCHDAPDPSRPQRAAVVYNPIKVDIDRLRDAVAAAESAAGWAKSLWLETSEADPGIGQARQALAERVDVVIAAGGDGTVRAVAQGLQNSGVALSLLPSGTGNLLARNLGLDVNASRMEASVELAFTGVDSAIDVGVIEIDRPDGSSETHSFVVMAGLGLDAKMIANTNPELKKKVGWLAYVDAIGRSLVDKQVLRLRYRLDGGEERFTRVHTILIGNCGSLPGNILLLPDAEIDDGLFDIVTLRPEGVGGWARVWVGIVWENGVLRRSTFGRKLLDLRQRPVRALRYLRGRRIEGRLDRPEEFELDGDECGVITAFRAHVDPAALLVRMPRE</sequence>
<dbReference type="PANTHER" id="PTHR12358">
    <property type="entry name" value="SPHINGOSINE KINASE"/>
    <property type="match status" value="1"/>
</dbReference>
<evidence type="ECO:0000256" key="2">
    <source>
        <dbReference type="ARBA" id="ARBA00005983"/>
    </source>
</evidence>
<dbReference type="InterPro" id="IPR017438">
    <property type="entry name" value="ATP-NAD_kinase_N"/>
</dbReference>